<name>A0A9P8XQ96_9PEZI</name>
<proteinExistence type="predicted"/>
<accession>A0A9P8XQ96</accession>
<keyword evidence="2" id="KW-1185">Reference proteome</keyword>
<comment type="caution">
    <text evidence="1">The sequence shown here is derived from an EMBL/GenBank/DDBJ whole genome shotgun (WGS) entry which is preliminary data.</text>
</comment>
<evidence type="ECO:0000313" key="2">
    <source>
        <dbReference type="Proteomes" id="UP000756346"/>
    </source>
</evidence>
<dbReference type="RefSeq" id="XP_046004339.1">
    <property type="nucleotide sequence ID" value="XM_046157632.1"/>
</dbReference>
<gene>
    <name evidence="1" type="ORF">B0I36DRAFT_356452</name>
</gene>
<reference evidence="1" key="1">
    <citation type="journal article" date="2021" name="Nat. Commun.">
        <title>Genetic determinants of endophytism in the Arabidopsis root mycobiome.</title>
        <authorList>
            <person name="Mesny F."/>
            <person name="Miyauchi S."/>
            <person name="Thiergart T."/>
            <person name="Pickel B."/>
            <person name="Atanasova L."/>
            <person name="Karlsson M."/>
            <person name="Huettel B."/>
            <person name="Barry K.W."/>
            <person name="Haridas S."/>
            <person name="Chen C."/>
            <person name="Bauer D."/>
            <person name="Andreopoulos W."/>
            <person name="Pangilinan J."/>
            <person name="LaButti K."/>
            <person name="Riley R."/>
            <person name="Lipzen A."/>
            <person name="Clum A."/>
            <person name="Drula E."/>
            <person name="Henrissat B."/>
            <person name="Kohler A."/>
            <person name="Grigoriev I.V."/>
            <person name="Martin F.M."/>
            <person name="Hacquard S."/>
        </authorList>
    </citation>
    <scope>NUCLEOTIDE SEQUENCE</scope>
    <source>
        <strain evidence="1">MPI-CAGE-CH-0230</strain>
    </source>
</reference>
<protein>
    <submittedName>
        <fullName evidence="1">Uncharacterized protein</fullName>
    </submittedName>
</protein>
<organism evidence="1 2">
    <name type="scientific">Microdochium trichocladiopsis</name>
    <dbReference type="NCBI Taxonomy" id="1682393"/>
    <lineage>
        <taxon>Eukaryota</taxon>
        <taxon>Fungi</taxon>
        <taxon>Dikarya</taxon>
        <taxon>Ascomycota</taxon>
        <taxon>Pezizomycotina</taxon>
        <taxon>Sordariomycetes</taxon>
        <taxon>Xylariomycetidae</taxon>
        <taxon>Xylariales</taxon>
        <taxon>Microdochiaceae</taxon>
        <taxon>Microdochium</taxon>
    </lineage>
</organism>
<dbReference type="EMBL" id="JAGTJQ010000016">
    <property type="protein sequence ID" value="KAH7010854.1"/>
    <property type="molecule type" value="Genomic_DNA"/>
</dbReference>
<dbReference type="AlphaFoldDB" id="A0A9P8XQ96"/>
<evidence type="ECO:0000313" key="1">
    <source>
        <dbReference type="EMBL" id="KAH7010854.1"/>
    </source>
</evidence>
<dbReference type="GeneID" id="70187178"/>
<dbReference type="Proteomes" id="UP000756346">
    <property type="component" value="Unassembled WGS sequence"/>
</dbReference>
<sequence>MVLAPYVRVTRMLLCQRSSQEGSSMSYTLRFLSPSVRRMMRVPGTSTPAPASASQAASAEPTCQKLIVTSSESFFPSSVDAILGLRESLQELRELAPQIGFHETLQSITNHQGYITQVTLVHAGSRLRSDCDAVFWFRFFIALRSIAHIDQTFEFINKVSFAEVSGEAGRPPYQLLGWSFEYIQQTAFRWTHVEERYRRYGRFITLRNGVRVLGLQPRHVQEVAQPFTVHTVGDVDDITE</sequence>